<gene>
    <name evidence="2" type="ORF">SAMN05192551_101463</name>
</gene>
<keyword evidence="3" id="KW-1185">Reference proteome</keyword>
<sequence>MKLGEFLFQKDKLKNRIYAIRRAIVLSELYLKDDEVIQNLNEMKLELEEELNQINKSLETIEDMEM</sequence>
<evidence type="ECO:0000313" key="3">
    <source>
        <dbReference type="Proteomes" id="UP000199287"/>
    </source>
</evidence>
<name>A0A1I3AXD9_9FIRM</name>
<keyword evidence="1" id="KW-0175">Coiled coil</keyword>
<evidence type="ECO:0000256" key="1">
    <source>
        <dbReference type="SAM" id="Coils"/>
    </source>
</evidence>
<accession>A0A1I3AXD9</accession>
<dbReference type="OrthoDB" id="9876118at2"/>
<protein>
    <submittedName>
        <fullName evidence="2">Uncharacterized protein</fullName>
    </submittedName>
</protein>
<reference evidence="3" key="1">
    <citation type="submission" date="2016-10" db="EMBL/GenBank/DDBJ databases">
        <authorList>
            <person name="Varghese N."/>
            <person name="Submissions S."/>
        </authorList>
    </citation>
    <scope>NUCLEOTIDE SEQUENCE [LARGE SCALE GENOMIC DNA]</scope>
    <source>
        <strain evidence="3">Z-7934</strain>
    </source>
</reference>
<feature type="coiled-coil region" evidence="1">
    <location>
        <begin position="33"/>
        <end position="64"/>
    </location>
</feature>
<dbReference type="RefSeq" id="WP_093369231.1">
    <property type="nucleotide sequence ID" value="NZ_FOQA01000001.1"/>
</dbReference>
<organism evidence="2 3">
    <name type="scientific">Tindallia magadiensis</name>
    <dbReference type="NCBI Taxonomy" id="69895"/>
    <lineage>
        <taxon>Bacteria</taxon>
        <taxon>Bacillati</taxon>
        <taxon>Bacillota</taxon>
        <taxon>Clostridia</taxon>
        <taxon>Peptostreptococcales</taxon>
        <taxon>Tindalliaceae</taxon>
        <taxon>Tindallia</taxon>
    </lineage>
</organism>
<dbReference type="Proteomes" id="UP000199287">
    <property type="component" value="Unassembled WGS sequence"/>
</dbReference>
<proteinExistence type="predicted"/>
<dbReference type="AlphaFoldDB" id="A0A1I3AXD9"/>
<dbReference type="STRING" id="69895.SAMN05192551_101463"/>
<evidence type="ECO:0000313" key="2">
    <source>
        <dbReference type="EMBL" id="SFH54788.1"/>
    </source>
</evidence>
<dbReference type="EMBL" id="FOQA01000001">
    <property type="protein sequence ID" value="SFH54788.1"/>
    <property type="molecule type" value="Genomic_DNA"/>
</dbReference>